<dbReference type="GO" id="GO:0046872">
    <property type="term" value="F:metal ion binding"/>
    <property type="evidence" value="ECO:0007669"/>
    <property type="project" value="UniProtKB-KW"/>
</dbReference>
<comment type="similarity">
    <text evidence="1">Belongs to the DNA/RNA non-specific endonuclease family.</text>
</comment>
<reference evidence="8" key="1">
    <citation type="submission" date="2025-08" db="UniProtKB">
        <authorList>
            <consortium name="RefSeq"/>
        </authorList>
    </citation>
    <scope>IDENTIFICATION</scope>
    <source>
        <strain evidence="8">11010-0011.00</strain>
        <tissue evidence="8">Whole body</tissue>
    </source>
</reference>
<dbReference type="RefSeq" id="XP_030371657.1">
    <property type="nucleotide sequence ID" value="XM_030515797.1"/>
</dbReference>
<dbReference type="Pfam" id="PF01223">
    <property type="entry name" value="Endonuclease_NS"/>
    <property type="match status" value="1"/>
</dbReference>
<feature type="active site" description="Proton acceptor" evidence="4">
    <location>
        <position position="140"/>
    </location>
</feature>
<feature type="domain" description="DNA/RNA non-specific endonuclease/pyrophosphatase/phosphodiesterase" evidence="6">
    <location>
        <begin position="58"/>
        <end position="285"/>
    </location>
</feature>
<keyword evidence="3" id="KW-0255">Endonuclease</keyword>
<evidence type="ECO:0000256" key="4">
    <source>
        <dbReference type="PIRSR" id="PIRSR640255-1"/>
    </source>
</evidence>
<evidence type="ECO:0000256" key="2">
    <source>
        <dbReference type="ARBA" id="ARBA00022722"/>
    </source>
</evidence>
<dbReference type="SMART" id="SM00892">
    <property type="entry name" value="Endonuclease_NS"/>
    <property type="match status" value="1"/>
</dbReference>
<evidence type="ECO:0000313" key="8">
    <source>
        <dbReference type="RefSeq" id="XP_030371657.1"/>
    </source>
</evidence>
<dbReference type="InterPro" id="IPR044929">
    <property type="entry name" value="DNA/RNA_non-sp_Endonuclease_sf"/>
</dbReference>
<keyword evidence="5" id="KW-0479">Metal-binding</keyword>
<dbReference type="GO" id="GO:0000014">
    <property type="term" value="F:single-stranded DNA endodeoxyribonuclease activity"/>
    <property type="evidence" value="ECO:0007669"/>
    <property type="project" value="TreeGrafter"/>
</dbReference>
<feature type="binding site" evidence="5">
    <location>
        <position position="170"/>
    </location>
    <ligand>
        <name>Mg(2+)</name>
        <dbReference type="ChEBI" id="CHEBI:18420"/>
        <note>catalytic</note>
    </ligand>
</feature>
<sequence>MVQGTNRIVTTRDIAGNFALKRVQTRCNNPMPATAKVVTDRSCSATMYSVGYTLNNRHLELYRTCYDRANVRTLFTSHQVYKKSFFLTRPCTRFTTDNLISNADAATFTTASIFNKFRSIFGNNQRYIRNNQDVVLNRGHLTPSADFLYLDQACATFKYINVVPQFRTINDRNWETIERYVRNQITQSFLRIKTGAVGILTLPDSGRTQRRVILGSGNKNPVPLWMYKIVRTEQNRPLHAFLVYNNIFARTRPRAPRWCTSIRCPITLAAGPAAGYTFCCNPTTFNP</sequence>
<keyword evidence="7" id="KW-1185">Reference proteome</keyword>
<organism evidence="7 8">
    <name type="scientific">Drosophila lebanonensis</name>
    <name type="common">Fruit fly</name>
    <name type="synonym">Scaptodrosophila lebanonensis</name>
    <dbReference type="NCBI Taxonomy" id="7225"/>
    <lineage>
        <taxon>Eukaryota</taxon>
        <taxon>Metazoa</taxon>
        <taxon>Ecdysozoa</taxon>
        <taxon>Arthropoda</taxon>
        <taxon>Hexapoda</taxon>
        <taxon>Insecta</taxon>
        <taxon>Pterygota</taxon>
        <taxon>Neoptera</taxon>
        <taxon>Endopterygota</taxon>
        <taxon>Diptera</taxon>
        <taxon>Brachycera</taxon>
        <taxon>Muscomorpha</taxon>
        <taxon>Ephydroidea</taxon>
        <taxon>Drosophilidae</taxon>
        <taxon>Scaptodrosophila</taxon>
    </lineage>
</organism>
<evidence type="ECO:0000256" key="1">
    <source>
        <dbReference type="ARBA" id="ARBA00010052"/>
    </source>
</evidence>
<dbReference type="AlphaFoldDB" id="A0A6J2T9N2"/>
<accession>A0A6J2T9N2</accession>
<keyword evidence="2" id="KW-0540">Nuclease</keyword>
<dbReference type="Proteomes" id="UP000504634">
    <property type="component" value="Unplaced"/>
</dbReference>
<evidence type="ECO:0000259" key="6">
    <source>
        <dbReference type="SMART" id="SM00892"/>
    </source>
</evidence>
<protein>
    <submittedName>
        <fullName evidence="8">Uncharacterized protein LOC115621951</fullName>
    </submittedName>
</protein>
<dbReference type="SUPFAM" id="SSF54060">
    <property type="entry name" value="His-Me finger endonucleases"/>
    <property type="match status" value="1"/>
</dbReference>
<dbReference type="Gene3D" id="3.40.570.10">
    <property type="entry name" value="Extracellular Endonuclease, subunit A"/>
    <property type="match status" value="1"/>
</dbReference>
<name>A0A6J2T9N2_DROLE</name>
<dbReference type="GO" id="GO:0004521">
    <property type="term" value="F:RNA endonuclease activity"/>
    <property type="evidence" value="ECO:0007669"/>
    <property type="project" value="TreeGrafter"/>
</dbReference>
<dbReference type="PANTHER" id="PTHR13966">
    <property type="entry name" value="ENDONUCLEASE RELATED"/>
    <property type="match status" value="1"/>
</dbReference>
<proteinExistence type="inferred from homology"/>
<dbReference type="GO" id="GO:0003676">
    <property type="term" value="F:nucleic acid binding"/>
    <property type="evidence" value="ECO:0007669"/>
    <property type="project" value="InterPro"/>
</dbReference>
<dbReference type="InterPro" id="IPR044925">
    <property type="entry name" value="His-Me_finger_sf"/>
</dbReference>
<dbReference type="InterPro" id="IPR001604">
    <property type="entry name" value="Endo_G_ENPP1-like_dom"/>
</dbReference>
<dbReference type="GeneID" id="115621951"/>
<evidence type="ECO:0000256" key="5">
    <source>
        <dbReference type="PIRSR" id="PIRSR640255-2"/>
    </source>
</evidence>
<dbReference type="GO" id="GO:0006309">
    <property type="term" value="P:apoptotic DNA fragmentation"/>
    <property type="evidence" value="ECO:0007669"/>
    <property type="project" value="TreeGrafter"/>
</dbReference>
<gene>
    <name evidence="8" type="primary">LOC115621951</name>
</gene>
<dbReference type="GO" id="GO:0005743">
    <property type="term" value="C:mitochondrial inner membrane"/>
    <property type="evidence" value="ECO:0007669"/>
    <property type="project" value="TreeGrafter"/>
</dbReference>
<keyword evidence="3" id="KW-0378">Hydrolase</keyword>
<dbReference type="InterPro" id="IPR040255">
    <property type="entry name" value="Non-specific_endonuclease"/>
</dbReference>
<evidence type="ECO:0000313" key="7">
    <source>
        <dbReference type="Proteomes" id="UP000504634"/>
    </source>
</evidence>
<evidence type="ECO:0000256" key="3">
    <source>
        <dbReference type="ARBA" id="ARBA00022759"/>
    </source>
</evidence>
<dbReference type="GO" id="GO:0005634">
    <property type="term" value="C:nucleus"/>
    <property type="evidence" value="ECO:0007669"/>
    <property type="project" value="TreeGrafter"/>
</dbReference>
<dbReference type="OrthoDB" id="8194122at2759"/>
<dbReference type="PANTHER" id="PTHR13966:SF17">
    <property type="entry name" value="ENDONUCLEASE-RELATED"/>
    <property type="match status" value="1"/>
</dbReference>